<feature type="region of interest" description="Disordered" evidence="1">
    <location>
        <begin position="69"/>
        <end position="98"/>
    </location>
</feature>
<feature type="compositionally biased region" description="Basic and acidic residues" evidence="1">
    <location>
        <begin position="19"/>
        <end position="34"/>
    </location>
</feature>
<reference evidence="2" key="1">
    <citation type="submission" date="2023-10" db="EMBL/GenBank/DDBJ databases">
        <authorList>
            <person name="Domelevo Entfellner J.-B."/>
        </authorList>
    </citation>
    <scope>NUCLEOTIDE SEQUENCE</scope>
</reference>
<name>A0AA86S6C1_9FABA</name>
<feature type="compositionally biased region" description="Pro residues" evidence="1">
    <location>
        <begin position="75"/>
        <end position="98"/>
    </location>
</feature>
<gene>
    <name evidence="2" type="ORF">AYBTSS11_LOCUS11140</name>
</gene>
<sequence>MKEHDDEQQPPEGVPPPQEAKDPHCPPAYPRHDAAPAPQYVQNPLRPTEEMGCFEKCYQIDSINMSYYNQQQPPIGVPPPQGYPVKDPYPPPGYPGQSYPPPGYPPQCYAPQYVQQPPPRQETVWLHSVAVAYLRLAFKFGREEVVGDRIVPFWEAESVLSSICSPLSLPNDSLLLCPSLDQRNSRSLQSSGREGRRREGKMGACGYWKPPLSLKSHGEKWVFTWLHNYGQSVRLGSPSGWRLLEMRKKRESRFERRCRECEQSSVVAGESDEEFVKVLRQVQPYMSAHIKTVFVLVLSAEIVDSPCLDATLKEKY</sequence>
<dbReference type="Gramene" id="rna-AYBTSS11_LOCUS11140">
    <property type="protein sequence ID" value="CAJ1943025.1"/>
    <property type="gene ID" value="gene-AYBTSS11_LOCUS11140"/>
</dbReference>
<evidence type="ECO:0000256" key="1">
    <source>
        <dbReference type="SAM" id="MobiDB-lite"/>
    </source>
</evidence>
<dbReference type="AlphaFoldDB" id="A0AA86S6C1"/>
<dbReference type="EMBL" id="OY731400">
    <property type="protein sequence ID" value="CAJ1943025.1"/>
    <property type="molecule type" value="Genomic_DNA"/>
</dbReference>
<dbReference type="Proteomes" id="UP001189624">
    <property type="component" value="Chromosome 3"/>
</dbReference>
<organism evidence="2 3">
    <name type="scientific">Sphenostylis stenocarpa</name>
    <dbReference type="NCBI Taxonomy" id="92480"/>
    <lineage>
        <taxon>Eukaryota</taxon>
        <taxon>Viridiplantae</taxon>
        <taxon>Streptophyta</taxon>
        <taxon>Embryophyta</taxon>
        <taxon>Tracheophyta</taxon>
        <taxon>Spermatophyta</taxon>
        <taxon>Magnoliopsida</taxon>
        <taxon>eudicotyledons</taxon>
        <taxon>Gunneridae</taxon>
        <taxon>Pentapetalae</taxon>
        <taxon>rosids</taxon>
        <taxon>fabids</taxon>
        <taxon>Fabales</taxon>
        <taxon>Fabaceae</taxon>
        <taxon>Papilionoideae</taxon>
        <taxon>50 kb inversion clade</taxon>
        <taxon>NPAAA clade</taxon>
        <taxon>indigoferoid/millettioid clade</taxon>
        <taxon>Phaseoleae</taxon>
        <taxon>Sphenostylis</taxon>
    </lineage>
</organism>
<accession>A0AA86S6C1</accession>
<evidence type="ECO:0000313" key="2">
    <source>
        <dbReference type="EMBL" id="CAJ1943025.1"/>
    </source>
</evidence>
<proteinExistence type="predicted"/>
<evidence type="ECO:0000313" key="3">
    <source>
        <dbReference type="Proteomes" id="UP001189624"/>
    </source>
</evidence>
<keyword evidence="3" id="KW-1185">Reference proteome</keyword>
<protein>
    <submittedName>
        <fullName evidence="2">Uncharacterized protein</fullName>
    </submittedName>
</protein>
<feature type="region of interest" description="Disordered" evidence="1">
    <location>
        <begin position="1"/>
        <end position="43"/>
    </location>
</feature>